<sequence length="134" mass="15301">YYARAVDVSGNKTDGYFIEWEEQQMPMVVNSGNRKTIAKLVKAEKGIESIEARNLMNWKGMLIELFFDPNVKMMGQITGGIKVKDAPVLIVKKELTDEAFERAISAIVQGKFSKDKVLNDYLLRESQIKRLEEL</sequence>
<gene>
    <name evidence="1" type="ORF">UFOVP633_1</name>
</gene>
<feature type="non-terminal residue" evidence="1">
    <location>
        <position position="1"/>
    </location>
</feature>
<protein>
    <submittedName>
        <fullName evidence="1">Uncharacterized protein</fullName>
    </submittedName>
</protein>
<accession>A0A6J5N3K1</accession>
<evidence type="ECO:0000313" key="1">
    <source>
        <dbReference type="EMBL" id="CAB4154086.1"/>
    </source>
</evidence>
<name>A0A6J5N3K1_9CAUD</name>
<proteinExistence type="predicted"/>
<organism evidence="1">
    <name type="scientific">uncultured Caudovirales phage</name>
    <dbReference type="NCBI Taxonomy" id="2100421"/>
    <lineage>
        <taxon>Viruses</taxon>
        <taxon>Duplodnaviria</taxon>
        <taxon>Heunggongvirae</taxon>
        <taxon>Uroviricota</taxon>
        <taxon>Caudoviricetes</taxon>
        <taxon>Peduoviridae</taxon>
        <taxon>Maltschvirus</taxon>
        <taxon>Maltschvirus maltsch</taxon>
    </lineage>
</organism>
<reference evidence="1" key="1">
    <citation type="submission" date="2020-04" db="EMBL/GenBank/DDBJ databases">
        <authorList>
            <person name="Chiriac C."/>
            <person name="Salcher M."/>
            <person name="Ghai R."/>
            <person name="Kavagutti S V."/>
        </authorList>
    </citation>
    <scope>NUCLEOTIDE SEQUENCE</scope>
</reference>
<dbReference type="EMBL" id="LR796610">
    <property type="protein sequence ID" value="CAB4154086.1"/>
    <property type="molecule type" value="Genomic_DNA"/>
</dbReference>